<dbReference type="GO" id="GO:0016020">
    <property type="term" value="C:membrane"/>
    <property type="evidence" value="ECO:0007669"/>
    <property type="project" value="TreeGrafter"/>
</dbReference>
<keyword evidence="3" id="KW-1185">Reference proteome</keyword>
<dbReference type="OrthoDB" id="9815441at2"/>
<dbReference type="PANTHER" id="PTHR43798">
    <property type="entry name" value="MONOACYLGLYCEROL LIPASE"/>
    <property type="match status" value="1"/>
</dbReference>
<dbReference type="PANTHER" id="PTHR43798:SF33">
    <property type="entry name" value="HYDROLASE, PUTATIVE (AFU_ORTHOLOGUE AFUA_2G14860)-RELATED"/>
    <property type="match status" value="1"/>
</dbReference>
<evidence type="ECO:0000259" key="1">
    <source>
        <dbReference type="Pfam" id="PF00561"/>
    </source>
</evidence>
<feature type="domain" description="AB hydrolase-1" evidence="1">
    <location>
        <begin position="59"/>
        <end position="296"/>
    </location>
</feature>
<dbReference type="InterPro" id="IPR000073">
    <property type="entry name" value="AB_hydrolase_1"/>
</dbReference>
<dbReference type="RefSeq" id="WP_088519435.1">
    <property type="nucleotide sequence ID" value="NZ_FYDG01000001.1"/>
</dbReference>
<dbReference type="EMBL" id="FYDG01000001">
    <property type="protein sequence ID" value="SNB61333.1"/>
    <property type="molecule type" value="Genomic_DNA"/>
</dbReference>
<name>A0A212QPG6_RHOAC</name>
<dbReference type="AlphaFoldDB" id="A0A212QPG6"/>
<organism evidence="2 3">
    <name type="scientific">Rhodoblastus acidophilus</name>
    <name type="common">Rhodopseudomonas acidophila</name>
    <dbReference type="NCBI Taxonomy" id="1074"/>
    <lineage>
        <taxon>Bacteria</taxon>
        <taxon>Pseudomonadati</taxon>
        <taxon>Pseudomonadota</taxon>
        <taxon>Alphaproteobacteria</taxon>
        <taxon>Hyphomicrobiales</taxon>
        <taxon>Rhodoblastaceae</taxon>
        <taxon>Rhodoblastus</taxon>
    </lineage>
</organism>
<dbReference type="SUPFAM" id="SSF53474">
    <property type="entry name" value="alpha/beta-Hydrolases"/>
    <property type="match status" value="1"/>
</dbReference>
<evidence type="ECO:0000313" key="2">
    <source>
        <dbReference type="EMBL" id="SNB61333.1"/>
    </source>
</evidence>
<reference evidence="3" key="1">
    <citation type="submission" date="2017-06" db="EMBL/GenBank/DDBJ databases">
        <authorList>
            <person name="Varghese N."/>
            <person name="Submissions S."/>
        </authorList>
    </citation>
    <scope>NUCLEOTIDE SEQUENCE [LARGE SCALE GENOMIC DNA]</scope>
    <source>
        <strain evidence="3">DSM 137</strain>
    </source>
</reference>
<dbReference type="Pfam" id="PF00561">
    <property type="entry name" value="Abhydrolase_1"/>
    <property type="match status" value="1"/>
</dbReference>
<gene>
    <name evidence="2" type="ORF">SAMN06265338_1011043</name>
</gene>
<dbReference type="InterPro" id="IPR029058">
    <property type="entry name" value="AB_hydrolase_fold"/>
</dbReference>
<sequence>MPILPWLAGPAAVAAVALPLSLYAPDKPRAELEAAYPGDYLTVDGVRLRLRDTGPRDGPAVILLHGFCASLDTWEPWARSLSARYRVIRFDLPGFGLTGPDPTGDYSDAREARILSDLMNQLGVAQATLVGNSMGGRIVWSFAAQHPERVSRLVLVSPVGGEGATPASDRAPAASFVVGALTKTLAHVAPPRGLLRTALSSAYAHIDALTETTLTRYRDLLLAPGVRQAIVARMGQTFARDPAPALANIKAPTLLLWGEKDGVIPIGNAAAFLRNLPHAILVRLPSLGHVPFEEDPAGSLSAVKSFLAGETPSLASDAP</sequence>
<dbReference type="InterPro" id="IPR050266">
    <property type="entry name" value="AB_hydrolase_sf"/>
</dbReference>
<proteinExistence type="predicted"/>
<dbReference type="Gene3D" id="3.40.50.1820">
    <property type="entry name" value="alpha/beta hydrolase"/>
    <property type="match status" value="1"/>
</dbReference>
<evidence type="ECO:0000313" key="3">
    <source>
        <dbReference type="Proteomes" id="UP000198418"/>
    </source>
</evidence>
<protein>
    <submittedName>
        <fullName evidence="2">Pimeloyl-ACP methyl ester carboxylesterase</fullName>
    </submittedName>
</protein>
<dbReference type="PRINTS" id="PR00111">
    <property type="entry name" value="ABHYDROLASE"/>
</dbReference>
<accession>A0A212QPG6</accession>
<dbReference type="Proteomes" id="UP000198418">
    <property type="component" value="Unassembled WGS sequence"/>
</dbReference>